<dbReference type="GO" id="GO:0003677">
    <property type="term" value="F:DNA binding"/>
    <property type="evidence" value="ECO:0007669"/>
    <property type="project" value="UniProtKB-KW"/>
</dbReference>
<keyword evidence="2 5" id="KW-0238">DNA-binding</keyword>
<dbReference type="Pfam" id="PF00392">
    <property type="entry name" value="GntR"/>
    <property type="match status" value="1"/>
</dbReference>
<evidence type="ECO:0000256" key="3">
    <source>
        <dbReference type="ARBA" id="ARBA00023163"/>
    </source>
</evidence>
<dbReference type="RefSeq" id="WP_196928648.1">
    <property type="nucleotide sequence ID" value="NZ_JADOTX010000001.1"/>
</dbReference>
<gene>
    <name evidence="5" type="ORF">IW248_004612</name>
</gene>
<keyword evidence="1" id="KW-0805">Transcription regulation</keyword>
<dbReference type="SUPFAM" id="SSF46785">
    <property type="entry name" value="Winged helix' DNA-binding domain"/>
    <property type="match status" value="1"/>
</dbReference>
<accession>A0ABS0JNC2</accession>
<dbReference type="CDD" id="cd07377">
    <property type="entry name" value="WHTH_GntR"/>
    <property type="match status" value="1"/>
</dbReference>
<sequence length="75" mass="8382">MPIPPTMSELIDDLLRRIKVGEFPPGSQIPSTQQLSDHYDVSVSTIHRAVAKLRKQDVLVGRPGRGVFVAESRMR</sequence>
<dbReference type="InterPro" id="IPR050679">
    <property type="entry name" value="Bact_HTH_transcr_reg"/>
</dbReference>
<evidence type="ECO:0000256" key="1">
    <source>
        <dbReference type="ARBA" id="ARBA00023015"/>
    </source>
</evidence>
<dbReference type="InterPro" id="IPR036388">
    <property type="entry name" value="WH-like_DNA-bd_sf"/>
</dbReference>
<feature type="domain" description="HTH gntR-type" evidence="4">
    <location>
        <begin position="4"/>
        <end position="72"/>
    </location>
</feature>
<name>A0ABS0JNC2_9ACTN</name>
<dbReference type="Gene3D" id="1.10.10.10">
    <property type="entry name" value="Winged helix-like DNA-binding domain superfamily/Winged helix DNA-binding domain"/>
    <property type="match status" value="1"/>
</dbReference>
<organism evidence="5 6">
    <name type="scientific">Micromonospora ureilytica</name>
    <dbReference type="NCBI Taxonomy" id="709868"/>
    <lineage>
        <taxon>Bacteria</taxon>
        <taxon>Bacillati</taxon>
        <taxon>Actinomycetota</taxon>
        <taxon>Actinomycetes</taxon>
        <taxon>Micromonosporales</taxon>
        <taxon>Micromonosporaceae</taxon>
        <taxon>Micromonospora</taxon>
    </lineage>
</organism>
<proteinExistence type="predicted"/>
<evidence type="ECO:0000259" key="4">
    <source>
        <dbReference type="PROSITE" id="PS50949"/>
    </source>
</evidence>
<dbReference type="PROSITE" id="PS50949">
    <property type="entry name" value="HTH_GNTR"/>
    <property type="match status" value="1"/>
</dbReference>
<dbReference type="InterPro" id="IPR000524">
    <property type="entry name" value="Tscrpt_reg_HTH_GntR"/>
</dbReference>
<protein>
    <submittedName>
        <fullName evidence="5">DNA-binding GntR family transcriptional regulator</fullName>
    </submittedName>
</protein>
<dbReference type="EMBL" id="JADOTX010000001">
    <property type="protein sequence ID" value="MBG6068325.1"/>
    <property type="molecule type" value="Genomic_DNA"/>
</dbReference>
<dbReference type="PANTHER" id="PTHR44846">
    <property type="entry name" value="MANNOSYL-D-GLYCERATE TRANSPORT/METABOLISM SYSTEM REPRESSOR MNGR-RELATED"/>
    <property type="match status" value="1"/>
</dbReference>
<dbReference type="PANTHER" id="PTHR44846:SF1">
    <property type="entry name" value="MANNOSYL-D-GLYCERATE TRANSPORT_METABOLISM SYSTEM REPRESSOR MNGR-RELATED"/>
    <property type="match status" value="1"/>
</dbReference>
<evidence type="ECO:0000313" key="5">
    <source>
        <dbReference type="EMBL" id="MBG6068325.1"/>
    </source>
</evidence>
<keyword evidence="3" id="KW-0804">Transcription</keyword>
<dbReference type="Proteomes" id="UP000614915">
    <property type="component" value="Unassembled WGS sequence"/>
</dbReference>
<dbReference type="SMART" id="SM00345">
    <property type="entry name" value="HTH_GNTR"/>
    <property type="match status" value="1"/>
</dbReference>
<comment type="caution">
    <text evidence="5">The sequence shown here is derived from an EMBL/GenBank/DDBJ whole genome shotgun (WGS) entry which is preliminary data.</text>
</comment>
<reference evidence="5 6" key="1">
    <citation type="submission" date="2020-11" db="EMBL/GenBank/DDBJ databases">
        <title>Sequencing the genomes of 1000 actinobacteria strains.</title>
        <authorList>
            <person name="Klenk H.-P."/>
        </authorList>
    </citation>
    <scope>NUCLEOTIDE SEQUENCE [LARGE SCALE GENOMIC DNA]</scope>
    <source>
        <strain evidence="5 6">DSM 101692</strain>
    </source>
</reference>
<evidence type="ECO:0000256" key="2">
    <source>
        <dbReference type="ARBA" id="ARBA00023125"/>
    </source>
</evidence>
<dbReference type="InterPro" id="IPR036390">
    <property type="entry name" value="WH_DNA-bd_sf"/>
</dbReference>
<evidence type="ECO:0000313" key="6">
    <source>
        <dbReference type="Proteomes" id="UP000614915"/>
    </source>
</evidence>
<keyword evidence="6" id="KW-1185">Reference proteome</keyword>